<keyword evidence="1" id="KW-0472">Membrane</keyword>
<feature type="domain" description="ENPP1-3/EXOG-like endonuclease/phosphodiesterase" evidence="2">
    <location>
        <begin position="64"/>
        <end position="257"/>
    </location>
</feature>
<evidence type="ECO:0000259" key="3">
    <source>
        <dbReference type="SMART" id="SM00892"/>
    </source>
</evidence>
<dbReference type="InterPro" id="IPR044929">
    <property type="entry name" value="DNA/RNA_non-sp_Endonuclease_sf"/>
</dbReference>
<keyword evidence="4" id="KW-0378">Hydrolase</keyword>
<dbReference type="EMBL" id="CP151919">
    <property type="protein sequence ID" value="XAD56303.1"/>
    <property type="molecule type" value="Genomic_DNA"/>
</dbReference>
<sequence length="284" mass="32726">MARRRKRGLLGQLARSSRIGLIFVVVISGLWYWQEASVRDQLSWMGVPEWQWNDWRGWNRVLRNDGFLLGWSDVRGGPLWVGYVLNRVDDPHSLPRPDRFESDWRSLWPIDSSDYTHSGYDRGHLAPNYAMSVVHGRDAQMASFLMTNIAPQRPKLNRQLWQRLEEAVIDDFVPRFGRVWVVTGPVYDDQLLHRVGFSQIPVGFYKILIAPGATPRALAFLMPQNVDGNEPLARFAVTIDEIEARTGLDFFPQLADPVERKLEGRVDKEGWGLEAVSTRPGRYR</sequence>
<evidence type="ECO:0000259" key="2">
    <source>
        <dbReference type="SMART" id="SM00477"/>
    </source>
</evidence>
<keyword evidence="1" id="KW-0812">Transmembrane</keyword>
<dbReference type="InterPro" id="IPR020821">
    <property type="entry name" value="ENPP1-3/EXOG-like_nuc-like"/>
</dbReference>
<name>A0ABZ3CYL6_9GAMM</name>
<accession>A0ABZ3CYL6</accession>
<dbReference type="PANTHER" id="PTHR13966">
    <property type="entry name" value="ENDONUCLEASE RELATED"/>
    <property type="match status" value="1"/>
</dbReference>
<evidence type="ECO:0000313" key="5">
    <source>
        <dbReference type="Proteomes" id="UP001453229"/>
    </source>
</evidence>
<keyword evidence="1" id="KW-1133">Transmembrane helix</keyword>
<dbReference type="Proteomes" id="UP001453229">
    <property type="component" value="Chromosome"/>
</dbReference>
<dbReference type="RefSeq" id="WP_240612445.1">
    <property type="nucleotide sequence ID" value="NZ_CP151919.1"/>
</dbReference>
<dbReference type="InterPro" id="IPR001604">
    <property type="entry name" value="Endo_G_ENPP1-like_dom"/>
</dbReference>
<feature type="domain" description="DNA/RNA non-specific endonuclease/pyrophosphatase/phosphodiesterase" evidence="3">
    <location>
        <begin position="63"/>
        <end position="257"/>
    </location>
</feature>
<keyword evidence="4" id="KW-0540">Nuclease</keyword>
<dbReference type="InterPro" id="IPR044925">
    <property type="entry name" value="His-Me_finger_sf"/>
</dbReference>
<gene>
    <name evidence="4" type="ORF">AAGT95_10040</name>
</gene>
<organism evidence="4 5">
    <name type="scientific">Salinicola lusitanus</name>
    <dbReference type="NCBI Taxonomy" id="1949085"/>
    <lineage>
        <taxon>Bacteria</taxon>
        <taxon>Pseudomonadati</taxon>
        <taxon>Pseudomonadota</taxon>
        <taxon>Gammaproteobacteria</taxon>
        <taxon>Oceanospirillales</taxon>
        <taxon>Halomonadaceae</taxon>
        <taxon>Salinicola</taxon>
    </lineage>
</organism>
<dbReference type="SMART" id="SM00892">
    <property type="entry name" value="Endonuclease_NS"/>
    <property type="match status" value="1"/>
</dbReference>
<dbReference type="GO" id="GO:0004519">
    <property type="term" value="F:endonuclease activity"/>
    <property type="evidence" value="ECO:0007669"/>
    <property type="project" value="UniProtKB-KW"/>
</dbReference>
<dbReference type="SUPFAM" id="SSF54060">
    <property type="entry name" value="His-Me finger endonucleases"/>
    <property type="match status" value="1"/>
</dbReference>
<dbReference type="InterPro" id="IPR040255">
    <property type="entry name" value="Non-specific_endonuclease"/>
</dbReference>
<evidence type="ECO:0000313" key="4">
    <source>
        <dbReference type="EMBL" id="XAD56303.1"/>
    </source>
</evidence>
<dbReference type="Pfam" id="PF01223">
    <property type="entry name" value="Endonuclease_NS"/>
    <property type="match status" value="1"/>
</dbReference>
<reference evidence="4 5" key="1">
    <citation type="submission" date="2024-04" db="EMBL/GenBank/DDBJ databases">
        <title>Salinicola lusitanus LLJ914,a marine bacterium isolated from the Okinawa Trough.</title>
        <authorList>
            <person name="Li J."/>
        </authorList>
    </citation>
    <scope>NUCLEOTIDE SEQUENCE [LARGE SCALE GENOMIC DNA]</scope>
    <source>
        <strain evidence="4 5">LLJ914</strain>
    </source>
</reference>
<evidence type="ECO:0000256" key="1">
    <source>
        <dbReference type="SAM" id="Phobius"/>
    </source>
</evidence>
<keyword evidence="5" id="KW-1185">Reference proteome</keyword>
<dbReference type="SMART" id="SM00477">
    <property type="entry name" value="NUC"/>
    <property type="match status" value="1"/>
</dbReference>
<feature type="transmembrane region" description="Helical" evidence="1">
    <location>
        <begin position="12"/>
        <end position="33"/>
    </location>
</feature>
<keyword evidence="4" id="KW-0255">Endonuclease</keyword>
<proteinExistence type="predicted"/>
<protein>
    <submittedName>
        <fullName evidence="4">DNA/RNA non-specific endonuclease</fullName>
    </submittedName>
</protein>
<dbReference type="Gene3D" id="3.40.570.10">
    <property type="entry name" value="Extracellular Endonuclease, subunit A"/>
    <property type="match status" value="1"/>
</dbReference>
<dbReference type="PANTHER" id="PTHR13966:SF5">
    <property type="entry name" value="ENDONUCLEASE G, MITOCHONDRIAL"/>
    <property type="match status" value="1"/>
</dbReference>